<organism evidence="4 5">
    <name type="scientific">Aminipila butyrica</name>
    <dbReference type="NCBI Taxonomy" id="433296"/>
    <lineage>
        <taxon>Bacteria</taxon>
        <taxon>Bacillati</taxon>
        <taxon>Bacillota</taxon>
        <taxon>Clostridia</taxon>
        <taxon>Peptostreptococcales</taxon>
        <taxon>Anaerovoracaceae</taxon>
        <taxon>Aminipila</taxon>
    </lineage>
</organism>
<dbReference type="InterPro" id="IPR050559">
    <property type="entry name" value="P-Pant_transferase_sf"/>
</dbReference>
<dbReference type="EMBL" id="CP048649">
    <property type="protein sequence ID" value="QIB69177.1"/>
    <property type="molecule type" value="Genomic_DNA"/>
</dbReference>
<keyword evidence="5" id="KW-1185">Reference proteome</keyword>
<dbReference type="InterPro" id="IPR008278">
    <property type="entry name" value="4-PPantetheinyl_Trfase_dom"/>
</dbReference>
<dbReference type="GO" id="GO:0008897">
    <property type="term" value="F:holo-[acyl-carrier-protein] synthase activity"/>
    <property type="evidence" value="ECO:0007669"/>
    <property type="project" value="InterPro"/>
</dbReference>
<accession>A0A858BUC5</accession>
<dbReference type="SUPFAM" id="SSF56214">
    <property type="entry name" value="4'-phosphopantetheinyl transferase"/>
    <property type="match status" value="2"/>
</dbReference>
<dbReference type="GO" id="GO:0019878">
    <property type="term" value="P:lysine biosynthetic process via aminoadipic acid"/>
    <property type="evidence" value="ECO:0007669"/>
    <property type="project" value="TreeGrafter"/>
</dbReference>
<evidence type="ECO:0000256" key="2">
    <source>
        <dbReference type="ARBA" id="ARBA00022679"/>
    </source>
</evidence>
<comment type="similarity">
    <text evidence="1">Belongs to the P-Pant transferase superfamily. Gsp/Sfp/HetI/AcpT family.</text>
</comment>
<dbReference type="Proteomes" id="UP000466848">
    <property type="component" value="Chromosome"/>
</dbReference>
<evidence type="ECO:0000256" key="1">
    <source>
        <dbReference type="ARBA" id="ARBA00010990"/>
    </source>
</evidence>
<sequence>MIAYVHRGAEHKGAAGETLIQAALADYMGAEWENWLKEAAGRKGASGRVPDGLIRRTPHGKPYIEDFPLYFSISHSGELWVCLVAEVEVGVDIQVPKPLPYEKLAKRFFTETEAAYIRQGGLEAFFQVWTRKEAYVKYTGLGFSGMGFSSFSVVEARKRSFLDGAEAGGTGTGEDQLELVLASQVAGILMQPLVLELGQELEAVGPGLGPGLLPGEQVFGAVCGKQKQTVVVRWL</sequence>
<feature type="domain" description="4'-phosphopantetheinyl transferase" evidence="3">
    <location>
        <begin position="89"/>
        <end position="159"/>
    </location>
</feature>
<dbReference type="PANTHER" id="PTHR12215:SF10">
    <property type="entry name" value="L-AMINOADIPATE-SEMIALDEHYDE DEHYDROGENASE-PHOSPHOPANTETHEINYL TRANSFERASE"/>
    <property type="match status" value="1"/>
</dbReference>
<dbReference type="Gene3D" id="3.90.470.20">
    <property type="entry name" value="4'-phosphopantetheinyl transferase domain"/>
    <property type="match status" value="1"/>
</dbReference>
<protein>
    <submittedName>
        <fullName evidence="4">4'-phosphopantetheinyl transferase superfamily protein</fullName>
    </submittedName>
</protein>
<keyword evidence="2 4" id="KW-0808">Transferase</keyword>
<dbReference type="GO" id="GO:0000287">
    <property type="term" value="F:magnesium ion binding"/>
    <property type="evidence" value="ECO:0007669"/>
    <property type="project" value="InterPro"/>
</dbReference>
<dbReference type="InterPro" id="IPR037143">
    <property type="entry name" value="4-PPantetheinyl_Trfase_dom_sf"/>
</dbReference>
<gene>
    <name evidence="4" type="ORF">Ami103574_07510</name>
</gene>
<evidence type="ECO:0000313" key="5">
    <source>
        <dbReference type="Proteomes" id="UP000466848"/>
    </source>
</evidence>
<evidence type="ECO:0000259" key="3">
    <source>
        <dbReference type="Pfam" id="PF01648"/>
    </source>
</evidence>
<dbReference type="GO" id="GO:0005829">
    <property type="term" value="C:cytosol"/>
    <property type="evidence" value="ECO:0007669"/>
    <property type="project" value="TreeGrafter"/>
</dbReference>
<dbReference type="AlphaFoldDB" id="A0A858BUC5"/>
<proteinExistence type="inferred from homology"/>
<dbReference type="Pfam" id="PF01648">
    <property type="entry name" value="ACPS"/>
    <property type="match status" value="1"/>
</dbReference>
<dbReference type="KEGG" id="abut:Ami103574_07510"/>
<dbReference type="RefSeq" id="WP_163066200.1">
    <property type="nucleotide sequence ID" value="NZ_CP048649.1"/>
</dbReference>
<reference evidence="4 5" key="1">
    <citation type="submission" date="2020-02" db="EMBL/GenBank/DDBJ databases">
        <authorList>
            <person name="Kim Y.B."/>
            <person name="Roh S.W."/>
        </authorList>
    </citation>
    <scope>NUCLEOTIDE SEQUENCE [LARGE SCALE GENOMIC DNA]</scope>
    <source>
        <strain evidence="4 5">DSM 103574</strain>
    </source>
</reference>
<name>A0A858BUC5_9FIRM</name>
<dbReference type="PANTHER" id="PTHR12215">
    <property type="entry name" value="PHOSPHOPANTETHEINE TRANSFERASE"/>
    <property type="match status" value="1"/>
</dbReference>
<evidence type="ECO:0000313" key="4">
    <source>
        <dbReference type="EMBL" id="QIB69177.1"/>
    </source>
</evidence>